<feature type="chain" id="PRO_5017426889" evidence="2">
    <location>
        <begin position="24"/>
        <end position="98"/>
    </location>
</feature>
<keyword evidence="4" id="KW-1185">Reference proteome</keyword>
<dbReference type="EMBL" id="QKYT01000101">
    <property type="protein sequence ID" value="RIA93582.1"/>
    <property type="molecule type" value="Genomic_DNA"/>
</dbReference>
<feature type="signal peptide" evidence="2">
    <location>
        <begin position="1"/>
        <end position="23"/>
    </location>
</feature>
<evidence type="ECO:0000256" key="2">
    <source>
        <dbReference type="SAM" id="SignalP"/>
    </source>
</evidence>
<reference evidence="3 4" key="1">
    <citation type="submission" date="2018-06" db="EMBL/GenBank/DDBJ databases">
        <title>Comparative genomics reveals the genomic features of Rhizophagus irregularis, R. cerebriforme, R. diaphanum and Gigaspora rosea, and their symbiotic lifestyle signature.</title>
        <authorList>
            <person name="Morin E."/>
            <person name="San Clemente H."/>
            <person name="Chen E.C.H."/>
            <person name="De La Providencia I."/>
            <person name="Hainaut M."/>
            <person name="Kuo A."/>
            <person name="Kohler A."/>
            <person name="Murat C."/>
            <person name="Tang N."/>
            <person name="Roy S."/>
            <person name="Loubradou J."/>
            <person name="Henrissat B."/>
            <person name="Grigoriev I.V."/>
            <person name="Corradi N."/>
            <person name="Roux C."/>
            <person name="Martin F.M."/>
        </authorList>
    </citation>
    <scope>NUCLEOTIDE SEQUENCE [LARGE SCALE GENOMIC DNA]</scope>
    <source>
        <strain evidence="3 4">DAOM 227022</strain>
    </source>
</reference>
<keyword evidence="1" id="KW-1133">Transmembrane helix</keyword>
<protein>
    <submittedName>
        <fullName evidence="3">Uncharacterized protein</fullName>
    </submittedName>
</protein>
<evidence type="ECO:0000313" key="3">
    <source>
        <dbReference type="EMBL" id="RIA93582.1"/>
    </source>
</evidence>
<keyword evidence="1" id="KW-0472">Membrane</keyword>
<keyword evidence="1" id="KW-0812">Transmembrane</keyword>
<evidence type="ECO:0000313" key="4">
    <source>
        <dbReference type="Proteomes" id="UP000265703"/>
    </source>
</evidence>
<proteinExistence type="predicted"/>
<organism evidence="3 4">
    <name type="scientific">Glomus cerebriforme</name>
    <dbReference type="NCBI Taxonomy" id="658196"/>
    <lineage>
        <taxon>Eukaryota</taxon>
        <taxon>Fungi</taxon>
        <taxon>Fungi incertae sedis</taxon>
        <taxon>Mucoromycota</taxon>
        <taxon>Glomeromycotina</taxon>
        <taxon>Glomeromycetes</taxon>
        <taxon>Glomerales</taxon>
        <taxon>Glomeraceae</taxon>
        <taxon>Glomus</taxon>
    </lineage>
</organism>
<dbReference type="Proteomes" id="UP000265703">
    <property type="component" value="Unassembled WGS sequence"/>
</dbReference>
<gene>
    <name evidence="3" type="ORF">C1645_762121</name>
</gene>
<name>A0A397T6W3_9GLOM</name>
<dbReference type="AlphaFoldDB" id="A0A397T6W3"/>
<sequence length="98" mass="11166">MSSLFEFKKLLFFFLRLLFGILGELSIKSSEISDCDDRKVSLSIFRLPFGLRCRDCEFLFSSFRGIAFTDFLLVTPGFSLVVCFKSGALLFFCFLLGS</sequence>
<evidence type="ECO:0000256" key="1">
    <source>
        <dbReference type="SAM" id="Phobius"/>
    </source>
</evidence>
<accession>A0A397T6W3</accession>
<keyword evidence="2" id="KW-0732">Signal</keyword>
<feature type="transmembrane region" description="Helical" evidence="1">
    <location>
        <begin position="71"/>
        <end position="96"/>
    </location>
</feature>
<comment type="caution">
    <text evidence="3">The sequence shown here is derived from an EMBL/GenBank/DDBJ whole genome shotgun (WGS) entry which is preliminary data.</text>
</comment>